<dbReference type="EMBL" id="NMVO01000001">
    <property type="protein sequence ID" value="OYO17688.1"/>
    <property type="molecule type" value="Genomic_DNA"/>
</dbReference>
<dbReference type="Proteomes" id="UP000215896">
    <property type="component" value="Unassembled WGS sequence"/>
</dbReference>
<dbReference type="RefSeq" id="WP_094404476.1">
    <property type="nucleotide sequence ID" value="NZ_NMVO01000001.1"/>
</dbReference>
<dbReference type="InterPro" id="IPR002347">
    <property type="entry name" value="SDR_fam"/>
</dbReference>
<keyword evidence="5" id="KW-1185">Reference proteome</keyword>
<reference evidence="4 5" key="1">
    <citation type="submission" date="2017-07" db="EMBL/GenBank/DDBJ databases">
        <title>Draft whole genome sequences of clinical Proprionibacteriaceae strains.</title>
        <authorList>
            <person name="Bernier A.-M."/>
            <person name="Bernard K."/>
            <person name="Domingo M.-C."/>
        </authorList>
    </citation>
    <scope>NUCLEOTIDE SEQUENCE [LARGE SCALE GENOMIC DNA]</scope>
    <source>
        <strain evidence="4 5">NML 030167</strain>
    </source>
</reference>
<evidence type="ECO:0000256" key="1">
    <source>
        <dbReference type="ARBA" id="ARBA00006484"/>
    </source>
</evidence>
<evidence type="ECO:0000256" key="2">
    <source>
        <dbReference type="ARBA" id="ARBA00023002"/>
    </source>
</evidence>
<dbReference type="AlphaFoldDB" id="A0A255GPE4"/>
<gene>
    <name evidence="4" type="ORF">CGZ94_02025</name>
</gene>
<dbReference type="GO" id="GO:0016491">
    <property type="term" value="F:oxidoreductase activity"/>
    <property type="evidence" value="ECO:0007669"/>
    <property type="project" value="UniProtKB-KW"/>
</dbReference>
<dbReference type="SUPFAM" id="SSF51735">
    <property type="entry name" value="NAD(P)-binding Rossmann-fold domains"/>
    <property type="match status" value="1"/>
</dbReference>
<dbReference type="PANTHER" id="PTHR24320:SF148">
    <property type="entry name" value="NAD(P)-BINDING ROSSMANN-FOLD SUPERFAMILY PROTEIN"/>
    <property type="match status" value="1"/>
</dbReference>
<feature type="region of interest" description="Disordered" evidence="3">
    <location>
        <begin position="248"/>
        <end position="269"/>
    </location>
</feature>
<evidence type="ECO:0000256" key="3">
    <source>
        <dbReference type="SAM" id="MobiDB-lite"/>
    </source>
</evidence>
<dbReference type="PRINTS" id="PR00081">
    <property type="entry name" value="GDHRDH"/>
</dbReference>
<dbReference type="OrthoDB" id="4577644at2"/>
<dbReference type="PANTHER" id="PTHR24320">
    <property type="entry name" value="RETINOL DEHYDROGENASE"/>
    <property type="match status" value="1"/>
</dbReference>
<dbReference type="Pfam" id="PF00106">
    <property type="entry name" value="adh_short"/>
    <property type="match status" value="1"/>
</dbReference>
<dbReference type="InterPro" id="IPR036291">
    <property type="entry name" value="NAD(P)-bd_dom_sf"/>
</dbReference>
<dbReference type="PROSITE" id="PS00061">
    <property type="entry name" value="ADH_SHORT"/>
    <property type="match status" value="1"/>
</dbReference>
<dbReference type="Gene3D" id="3.40.50.720">
    <property type="entry name" value="NAD(P)-binding Rossmann-like Domain"/>
    <property type="match status" value="1"/>
</dbReference>
<organism evidence="4 5">
    <name type="scientific">Enemella evansiae</name>
    <dbReference type="NCBI Taxonomy" id="2016499"/>
    <lineage>
        <taxon>Bacteria</taxon>
        <taxon>Bacillati</taxon>
        <taxon>Actinomycetota</taxon>
        <taxon>Actinomycetes</taxon>
        <taxon>Propionibacteriales</taxon>
        <taxon>Propionibacteriaceae</taxon>
        <taxon>Enemella</taxon>
    </lineage>
</organism>
<comment type="similarity">
    <text evidence="1">Belongs to the short-chain dehydrogenases/reductases (SDR) family.</text>
</comment>
<evidence type="ECO:0000313" key="4">
    <source>
        <dbReference type="EMBL" id="OYO17688.1"/>
    </source>
</evidence>
<accession>A0A255GPE4</accession>
<name>A0A255GPE4_9ACTN</name>
<comment type="caution">
    <text evidence="4">The sequence shown here is derived from an EMBL/GenBank/DDBJ whole genome shotgun (WGS) entry which is preliminary data.</text>
</comment>
<keyword evidence="2" id="KW-0560">Oxidoreductase</keyword>
<proteinExistence type="inferred from homology"/>
<sequence>MADWTDGDLPDLTGQRYAITGATHGIGEETARALAAHGAELVLFARNADRAGELLAEFGGRGAVVRCDLADQASIRTAAESVTGDLDVLIHNAGAVSSSRQETVQGLELTLGTNCHGPALLNRLLLPQVRRRIVIVGSEAHRNARLDRDDPHWRNRRYQPFAAYAASKLALMLWARELSSRLAAEQSPVDVQLAHPGFAVTNLQNVSRFEPLNALIRFASRPFSQDQVAGSWPTLYAATEVLPPTSYVGPDGRRAMRGHPTPQIPDARATDPEAARWVWDLVERETFIE</sequence>
<dbReference type="InterPro" id="IPR020904">
    <property type="entry name" value="Sc_DH/Rdtase_CS"/>
</dbReference>
<protein>
    <submittedName>
        <fullName evidence="4">Dehydrogenase</fullName>
    </submittedName>
</protein>
<evidence type="ECO:0000313" key="5">
    <source>
        <dbReference type="Proteomes" id="UP000215896"/>
    </source>
</evidence>